<dbReference type="InterPro" id="IPR009872">
    <property type="entry name" value="DUF1427"/>
</dbReference>
<dbReference type="EMBL" id="FNCO01000020">
    <property type="protein sequence ID" value="SDJ00814.1"/>
    <property type="molecule type" value="Genomic_DNA"/>
</dbReference>
<dbReference type="Pfam" id="PF07235">
    <property type="entry name" value="DUF1427"/>
    <property type="match status" value="1"/>
</dbReference>
<keyword evidence="2" id="KW-1185">Reference proteome</keyword>
<protein>
    <submittedName>
        <fullName evidence="1">XapX domain-containing protein</fullName>
    </submittedName>
</protein>
<proteinExistence type="predicted"/>
<dbReference type="RefSeq" id="WP_074757982.1">
    <property type="nucleotide sequence ID" value="NZ_FNCO01000020.1"/>
</dbReference>
<reference evidence="2" key="1">
    <citation type="submission" date="2016-10" db="EMBL/GenBank/DDBJ databases">
        <authorList>
            <person name="Varghese N."/>
            <person name="Submissions S."/>
        </authorList>
    </citation>
    <scope>NUCLEOTIDE SEQUENCE [LARGE SCALE GENOMIC DNA]</scope>
    <source>
        <strain evidence="2">ATCC 700689</strain>
    </source>
</reference>
<name>A0A1G8Q7T3_9PSED</name>
<organism evidence="1 2">
    <name type="scientific">Pseudomonas abietaniphila</name>
    <dbReference type="NCBI Taxonomy" id="89065"/>
    <lineage>
        <taxon>Bacteria</taxon>
        <taxon>Pseudomonadati</taxon>
        <taxon>Pseudomonadota</taxon>
        <taxon>Gammaproteobacteria</taxon>
        <taxon>Pseudomonadales</taxon>
        <taxon>Pseudomonadaceae</taxon>
        <taxon>Pseudomonas</taxon>
    </lineage>
</organism>
<dbReference type="AlphaFoldDB" id="A0A1G8Q7T3"/>
<dbReference type="InterPro" id="IPR020017">
    <property type="entry name" value="XapX_domain"/>
</dbReference>
<dbReference type="Proteomes" id="UP000182894">
    <property type="component" value="Unassembled WGS sequence"/>
</dbReference>
<gene>
    <name evidence="1" type="ORF">SAMN05216605_12043</name>
</gene>
<dbReference type="NCBIfam" id="TIGR03510">
    <property type="entry name" value="XapX"/>
    <property type="match status" value="1"/>
</dbReference>
<evidence type="ECO:0000313" key="1">
    <source>
        <dbReference type="EMBL" id="SDJ00814.1"/>
    </source>
</evidence>
<sequence length="57" mass="6033">MSYLISLAIGIAVGLLYGALDFRSPAPPLVALVGLLGMQAGEKLWPMGRQLFANLMS</sequence>
<evidence type="ECO:0000313" key="2">
    <source>
        <dbReference type="Proteomes" id="UP000182894"/>
    </source>
</evidence>
<accession>A0A1G8Q7T3</accession>
<dbReference type="STRING" id="89065.SAMN05216605_12043"/>